<evidence type="ECO:0000313" key="6">
    <source>
        <dbReference type="EMBL" id="QEC67044.1"/>
    </source>
</evidence>
<dbReference type="GO" id="GO:0000155">
    <property type="term" value="F:phosphorelay sensor kinase activity"/>
    <property type="evidence" value="ECO:0007669"/>
    <property type="project" value="InterPro"/>
</dbReference>
<gene>
    <name evidence="6" type="ORF">FRZ67_06975</name>
</gene>
<dbReference type="PANTHER" id="PTHR24421">
    <property type="entry name" value="NITRATE/NITRITE SENSOR PROTEIN NARX-RELATED"/>
    <property type="match status" value="1"/>
</dbReference>
<reference evidence="6 7" key="1">
    <citation type="journal article" date="2016" name="Int. J. Syst. Evol. Microbiol.">
        <title>Panacibacter ginsenosidivorans gen. nov., sp. nov., with ginsenoside converting activity isolated from soil of a ginseng field.</title>
        <authorList>
            <person name="Siddiqi M.Z."/>
            <person name="Muhammad Shafi S."/>
            <person name="Choi K.D."/>
            <person name="Im W.T."/>
        </authorList>
    </citation>
    <scope>NUCLEOTIDE SEQUENCE [LARGE SCALE GENOMIC DNA]</scope>
    <source>
        <strain evidence="6 7">Gsoil1550</strain>
    </source>
</reference>
<dbReference type="InterPro" id="IPR005467">
    <property type="entry name" value="His_kinase_dom"/>
</dbReference>
<keyword evidence="7" id="KW-1185">Reference proteome</keyword>
<dbReference type="AlphaFoldDB" id="A0A5B8V6K6"/>
<dbReference type="InterPro" id="IPR003594">
    <property type="entry name" value="HATPase_dom"/>
</dbReference>
<keyword evidence="4" id="KW-1133">Transmembrane helix</keyword>
<keyword evidence="4" id="KW-0472">Membrane</keyword>
<keyword evidence="3" id="KW-0902">Two-component regulatory system</keyword>
<dbReference type="SMART" id="SM00028">
    <property type="entry name" value="TPR"/>
    <property type="match status" value="4"/>
</dbReference>
<evidence type="ECO:0000256" key="4">
    <source>
        <dbReference type="SAM" id="Phobius"/>
    </source>
</evidence>
<evidence type="ECO:0000259" key="5">
    <source>
        <dbReference type="PROSITE" id="PS50109"/>
    </source>
</evidence>
<dbReference type="Pfam" id="PF07730">
    <property type="entry name" value="HisKA_3"/>
    <property type="match status" value="1"/>
</dbReference>
<dbReference type="Gene3D" id="1.25.40.10">
    <property type="entry name" value="Tetratricopeptide repeat domain"/>
    <property type="match status" value="2"/>
</dbReference>
<dbReference type="KEGG" id="pgin:FRZ67_06975"/>
<organism evidence="6 7">
    <name type="scientific">Panacibacter ginsenosidivorans</name>
    <dbReference type="NCBI Taxonomy" id="1813871"/>
    <lineage>
        <taxon>Bacteria</taxon>
        <taxon>Pseudomonadati</taxon>
        <taxon>Bacteroidota</taxon>
        <taxon>Chitinophagia</taxon>
        <taxon>Chitinophagales</taxon>
        <taxon>Chitinophagaceae</taxon>
        <taxon>Panacibacter</taxon>
    </lineage>
</organism>
<dbReference type="InterPro" id="IPR050482">
    <property type="entry name" value="Sensor_HK_TwoCompSys"/>
</dbReference>
<sequence length="657" mass="74265">MKLKTHQPNTILLIQKHFIVLLFLAGMLFQSHTGFSQTKVIDDLKQVIQKAQSPKEKIQAILDLCDQGYSLHSDTLMAYAERARTIAQEQNDLRDEVWAMYYEAFALTNKGLIDSSLDVANQCLQILSGKSEDQVLQANVLNQKGRCYMRKNQYKEAIDMGYQVIDKAEKARNILLQIKGKTLIGWAYLEIGQTNEALSWHLKALRTTSDTMLLEKYGILFANLALNYRGLGKTDSSLYYISKAINYSRKNENLFALSNSLAIQAQLYTTSGKSQLAEAPLKEVVAIRKLIGDPFYIVSDMAQLGLYYADNKQPDKGIAICNEGIAIARQYKLDTKLFFLFNTLAENYKAQGDTGKYAEVLEQIISLKDSIYKTNSAEALAEMQAKYEVQKKENTIIQQKYDLTKKNYFIYGTAGLLAATLLFGYFYFQNRKKNQRIKLQTMEMEQKKKTIQAVMQAEEDERKRIAGDLHDSVAQKMVVAKLNLEVLGNHLNGLDESRKKIYNNITALLEESTTEVRNLSHSMMPQAFSHSGFTNAVKDLLNKIEAPELKINFSAEGNFTNIKENTTLMIYRIIQECVQNVLKHAGATRLDVAMINENNEIDVTIEDNGVGFNTNDAGLAKNNGIKNIRSRIEYLNGTLDINSNPGKGTMIAFYIPL</sequence>
<dbReference type="OrthoDB" id="617348at2"/>
<keyword evidence="1" id="KW-0808">Transferase</keyword>
<dbReference type="InterPro" id="IPR011712">
    <property type="entry name" value="Sig_transdc_His_kin_sub3_dim/P"/>
</dbReference>
<feature type="domain" description="Histidine kinase" evidence="5">
    <location>
        <begin position="570"/>
        <end position="657"/>
    </location>
</feature>
<dbReference type="EMBL" id="CP042435">
    <property type="protein sequence ID" value="QEC67044.1"/>
    <property type="molecule type" value="Genomic_DNA"/>
</dbReference>
<dbReference type="SUPFAM" id="SSF48452">
    <property type="entry name" value="TPR-like"/>
    <property type="match status" value="2"/>
</dbReference>
<dbReference type="GO" id="GO:0016020">
    <property type="term" value="C:membrane"/>
    <property type="evidence" value="ECO:0007669"/>
    <property type="project" value="InterPro"/>
</dbReference>
<keyword evidence="4" id="KW-0812">Transmembrane</keyword>
<evidence type="ECO:0000313" key="7">
    <source>
        <dbReference type="Proteomes" id="UP000321533"/>
    </source>
</evidence>
<evidence type="ECO:0000256" key="1">
    <source>
        <dbReference type="ARBA" id="ARBA00022679"/>
    </source>
</evidence>
<name>A0A5B8V6K6_9BACT</name>
<dbReference type="CDD" id="cd16917">
    <property type="entry name" value="HATPase_UhpB-NarQ-NarX-like"/>
    <property type="match status" value="1"/>
</dbReference>
<dbReference type="InterPro" id="IPR011990">
    <property type="entry name" value="TPR-like_helical_dom_sf"/>
</dbReference>
<protein>
    <recommendedName>
        <fullName evidence="5">Histidine kinase domain-containing protein</fullName>
    </recommendedName>
</protein>
<dbReference type="Gene3D" id="1.20.5.1930">
    <property type="match status" value="1"/>
</dbReference>
<keyword evidence="2" id="KW-0418">Kinase</keyword>
<dbReference type="Gene3D" id="3.30.565.10">
    <property type="entry name" value="Histidine kinase-like ATPase, C-terminal domain"/>
    <property type="match status" value="1"/>
</dbReference>
<dbReference type="InterPro" id="IPR019734">
    <property type="entry name" value="TPR_rpt"/>
</dbReference>
<dbReference type="SUPFAM" id="SSF55874">
    <property type="entry name" value="ATPase domain of HSP90 chaperone/DNA topoisomerase II/histidine kinase"/>
    <property type="match status" value="1"/>
</dbReference>
<feature type="transmembrane region" description="Helical" evidence="4">
    <location>
        <begin position="408"/>
        <end position="428"/>
    </location>
</feature>
<dbReference type="InterPro" id="IPR036890">
    <property type="entry name" value="HATPase_C_sf"/>
</dbReference>
<proteinExistence type="predicted"/>
<dbReference type="RefSeq" id="WP_147188844.1">
    <property type="nucleotide sequence ID" value="NZ_CP042435.1"/>
</dbReference>
<dbReference type="Proteomes" id="UP000321533">
    <property type="component" value="Chromosome"/>
</dbReference>
<dbReference type="Pfam" id="PF02518">
    <property type="entry name" value="HATPase_c"/>
    <property type="match status" value="1"/>
</dbReference>
<evidence type="ECO:0000256" key="3">
    <source>
        <dbReference type="ARBA" id="ARBA00023012"/>
    </source>
</evidence>
<dbReference type="PROSITE" id="PS50109">
    <property type="entry name" value="HIS_KIN"/>
    <property type="match status" value="1"/>
</dbReference>
<accession>A0A5B8V6K6</accession>
<dbReference type="GO" id="GO:0046983">
    <property type="term" value="F:protein dimerization activity"/>
    <property type="evidence" value="ECO:0007669"/>
    <property type="project" value="InterPro"/>
</dbReference>
<evidence type="ECO:0000256" key="2">
    <source>
        <dbReference type="ARBA" id="ARBA00022777"/>
    </source>
</evidence>